<feature type="transmembrane region" description="Helical" evidence="8">
    <location>
        <begin position="368"/>
        <end position="387"/>
    </location>
</feature>
<evidence type="ECO:0000256" key="2">
    <source>
        <dbReference type="ARBA" id="ARBA00022475"/>
    </source>
</evidence>
<dbReference type="EMBL" id="MLOK01000063">
    <property type="protein sequence ID" value="OIM20332.1"/>
    <property type="molecule type" value="Genomic_DNA"/>
</dbReference>
<dbReference type="GO" id="GO:0065002">
    <property type="term" value="P:intracellular protein transmembrane transport"/>
    <property type="evidence" value="ECO:0007669"/>
    <property type="project" value="UniProtKB-UniRule"/>
</dbReference>
<dbReference type="Proteomes" id="UP000181728">
    <property type="component" value="Unassembled WGS sequence"/>
</dbReference>
<evidence type="ECO:0000256" key="5">
    <source>
        <dbReference type="ARBA" id="ARBA00022989"/>
    </source>
</evidence>
<dbReference type="GO" id="GO:0005886">
    <property type="term" value="C:plasma membrane"/>
    <property type="evidence" value="ECO:0007669"/>
    <property type="project" value="UniProtKB-SubCell"/>
</dbReference>
<keyword evidence="1 8" id="KW-0813">Transport</keyword>
<dbReference type="SUPFAM" id="SSF103491">
    <property type="entry name" value="Preprotein translocase SecY subunit"/>
    <property type="match status" value="1"/>
</dbReference>
<evidence type="ECO:0000313" key="11">
    <source>
        <dbReference type="Proteomes" id="UP000181728"/>
    </source>
</evidence>
<comment type="function">
    <text evidence="8">Part of the accessory SecA2/SecY2 system specifically required for export of possible cell wall proteins. The central subunit of a protein translocation channel.</text>
</comment>
<evidence type="ECO:0000256" key="6">
    <source>
        <dbReference type="ARBA" id="ARBA00023010"/>
    </source>
</evidence>
<evidence type="ECO:0000313" key="10">
    <source>
        <dbReference type="EMBL" id="OIM20332.1"/>
    </source>
</evidence>
<keyword evidence="6 8" id="KW-0811">Translocation</keyword>
<dbReference type="Pfam" id="PF00344">
    <property type="entry name" value="SecY"/>
    <property type="match status" value="1"/>
</dbReference>
<feature type="transmembrane region" description="Helical" evidence="8">
    <location>
        <begin position="210"/>
        <end position="232"/>
    </location>
</feature>
<keyword evidence="3 8" id="KW-0812">Transmembrane</keyword>
<feature type="transmembrane region" description="Helical" evidence="8">
    <location>
        <begin position="114"/>
        <end position="133"/>
    </location>
</feature>
<evidence type="ECO:0000256" key="8">
    <source>
        <dbReference type="HAMAP-Rule" id="MF_01466"/>
    </source>
</evidence>
<dbReference type="Gene3D" id="1.10.3370.10">
    <property type="entry name" value="SecY subunit domain"/>
    <property type="match status" value="1"/>
</dbReference>
<dbReference type="PANTHER" id="PTHR10906">
    <property type="entry name" value="SECY/SEC61-ALPHA FAMILY MEMBER"/>
    <property type="match status" value="1"/>
</dbReference>
<evidence type="ECO:0000256" key="7">
    <source>
        <dbReference type="ARBA" id="ARBA00023136"/>
    </source>
</evidence>
<accession>A0A6N3ZYL2</accession>
<dbReference type="GO" id="GO:0006605">
    <property type="term" value="P:protein targeting"/>
    <property type="evidence" value="ECO:0007669"/>
    <property type="project" value="UniProtKB-UniRule"/>
</dbReference>
<sequence>MYFLSMFKTLKTIFLEKQFRLKLFWTFLILIIYEIGQNILIPGIDKQKLTDLIDSQYAFNLASSLTAGNLHQFSLFALGLGPYMSALIIWGAFSSFKSFQLDRLSKNKSHLLKMLITTIIAFIQGFVIAQEVTTVSSDSVLNSTVFSASFIIAIILTIGSVYLSWLSDMNSELGIGGPGLLIIAGLVSNLFSGIKIFFEEYLIYFFNFHSIVFVFVIIVGVYFLLMIMVFMYQAEYRIPVEHIMISSEISADSYISIKLVPAGAMPFMFGISFFAFARYLILFLSSYFSLKNSLFDSLLKNISLSHVNGIVLYLIVLSILSFAFAFLNINPGDISESMQKNGDYIINVRPGKQTEGYINLTLMRMSTIGTFYIDFISVVPLIIGLYNPVFTNYALYLGVLVTLVSMVLTIIDQVRALTEKYNYDALLPFFDKRGF</sequence>
<keyword evidence="4 8" id="KW-0653">Protein transport</keyword>
<evidence type="ECO:0000256" key="3">
    <source>
        <dbReference type="ARBA" id="ARBA00022692"/>
    </source>
</evidence>
<proteinExistence type="inferred from homology"/>
<evidence type="ECO:0000256" key="9">
    <source>
        <dbReference type="NCBIfam" id="TIGR02920"/>
    </source>
</evidence>
<keyword evidence="2 8" id="KW-1003">Cell membrane</keyword>
<feature type="transmembrane region" description="Helical" evidence="8">
    <location>
        <begin position="267"/>
        <end position="290"/>
    </location>
</feature>
<dbReference type="InterPro" id="IPR014269">
    <property type="entry name" value="SecY2"/>
</dbReference>
<dbReference type="InterPro" id="IPR002208">
    <property type="entry name" value="SecY/SEC61-alpha"/>
</dbReference>
<feature type="transmembrane region" description="Helical" evidence="8">
    <location>
        <begin position="145"/>
        <end position="166"/>
    </location>
</feature>
<dbReference type="AlphaFoldDB" id="A0A6N3ZYL2"/>
<reference evidence="10 11" key="1">
    <citation type="journal article" date="2016" name="BMC Genomics">
        <title>Consensus pan-genome assembly of the specialised wine bacterium Oenococcus oeni.</title>
        <authorList>
            <person name="Sternes P.R."/>
            <person name="Borneman A.R."/>
        </authorList>
    </citation>
    <scope>NUCLEOTIDE SEQUENCE [LARGE SCALE GENOMIC DNA]</scope>
    <source>
        <strain evidence="10 11">AWRIB661</strain>
    </source>
</reference>
<keyword evidence="5 8" id="KW-1133">Transmembrane helix</keyword>
<feature type="transmembrane region" description="Helical" evidence="8">
    <location>
        <begin position="393"/>
        <end position="411"/>
    </location>
</feature>
<feature type="transmembrane region" description="Helical" evidence="8">
    <location>
        <begin position="73"/>
        <end position="93"/>
    </location>
</feature>
<dbReference type="HAMAP" id="MF_01466">
    <property type="entry name" value="SecY2"/>
    <property type="match status" value="1"/>
</dbReference>
<comment type="subunit">
    <text evidence="8">Component of the accessory SecA2/SecY2 protein translocase complex required to export cell wall proteins. May form heterotrimers with SecE and SecG subunits.</text>
</comment>
<dbReference type="PRINTS" id="PR00303">
    <property type="entry name" value="SECYTRNLCASE"/>
</dbReference>
<keyword evidence="7 8" id="KW-0472">Membrane</keyword>
<evidence type="ECO:0000256" key="1">
    <source>
        <dbReference type="ARBA" id="ARBA00022448"/>
    </source>
</evidence>
<feature type="transmembrane region" description="Helical" evidence="8">
    <location>
        <begin position="21"/>
        <end position="41"/>
    </location>
</feature>
<dbReference type="InterPro" id="IPR023201">
    <property type="entry name" value="SecY_dom_sf"/>
</dbReference>
<comment type="caution">
    <text evidence="10">The sequence shown here is derived from an EMBL/GenBank/DDBJ whole genome shotgun (WGS) entry which is preliminary data.</text>
</comment>
<name>A0A6N3ZYL2_OENOE</name>
<feature type="transmembrane region" description="Helical" evidence="8">
    <location>
        <begin position="310"/>
        <end position="329"/>
    </location>
</feature>
<evidence type="ECO:0000256" key="4">
    <source>
        <dbReference type="ARBA" id="ARBA00022927"/>
    </source>
</evidence>
<organism evidence="10 11">
    <name type="scientific">Oenococcus oeni</name>
    <name type="common">Leuconostoc oenos</name>
    <dbReference type="NCBI Taxonomy" id="1247"/>
    <lineage>
        <taxon>Bacteria</taxon>
        <taxon>Bacillati</taxon>
        <taxon>Bacillota</taxon>
        <taxon>Bacilli</taxon>
        <taxon>Lactobacillales</taxon>
        <taxon>Lactobacillaceae</taxon>
        <taxon>Oenococcus</taxon>
    </lineage>
</organism>
<dbReference type="NCBIfam" id="TIGR02920">
    <property type="entry name" value="acc_sec_Y2"/>
    <property type="match status" value="1"/>
</dbReference>
<gene>
    <name evidence="8" type="primary">secY2</name>
    <name evidence="10" type="ORF">ATX59_09435</name>
</gene>
<comment type="similarity">
    <text evidence="8">Belongs to the SecY/SEC61-alpha family. SecY2 subfamily.</text>
</comment>
<dbReference type="PIRSF" id="PIRSF004557">
    <property type="entry name" value="SecY"/>
    <property type="match status" value="1"/>
</dbReference>
<protein>
    <recommendedName>
        <fullName evidence="8 9">Accessory Sec system protein translocase subunit SecY2</fullName>
    </recommendedName>
</protein>
<feature type="transmembrane region" description="Helical" evidence="8">
    <location>
        <begin position="178"/>
        <end position="198"/>
    </location>
</feature>
<comment type="subcellular location">
    <subcellularLocation>
        <location evidence="8">Cell membrane</location>
        <topology evidence="8">Multi-pass membrane protein</topology>
    </subcellularLocation>
</comment>